<comment type="caution">
    <text evidence="6">The sequence shown here is derived from an EMBL/GenBank/DDBJ whole genome shotgun (WGS) entry which is preliminary data.</text>
</comment>
<dbReference type="PANTHER" id="PTHR30537">
    <property type="entry name" value="HTH-TYPE TRANSCRIPTIONAL REGULATOR"/>
    <property type="match status" value="1"/>
</dbReference>
<accession>A0ABS5EJZ1</accession>
<dbReference type="PROSITE" id="PS50931">
    <property type="entry name" value="HTH_LYSR"/>
    <property type="match status" value="1"/>
</dbReference>
<evidence type="ECO:0000259" key="5">
    <source>
        <dbReference type="PROSITE" id="PS50931"/>
    </source>
</evidence>
<proteinExistence type="inferred from homology"/>
<dbReference type="InterPro" id="IPR036388">
    <property type="entry name" value="WH-like_DNA-bd_sf"/>
</dbReference>
<sequence>MSPGNGVAGLPLASLRIFDAAARHLNMGRAASELGITQGAVSRQIKALEDRLQEPLFRRGPRGLRLTEAGDLLADYVRRGLDQLETGLMRIGQPRSRTTLVINAPRTFAMRVLAPRIDDFVRHHPWIDVLLESHRYFVQLHGSDVDVAVRTGTGDWPGHVVEPLTREVMYPVCAPALWTEQARALPAAEFLARHTLLHYAERPHWANWLQAAGLDPKLAGSGPRFDETALALAAAEAGQGLAVTWGVLVDQAIAEGRLVRPFAAVLDDGTGYHLVMTEIAAGRSTVRAFAAWLRRSLRLAEREPAAEATATPASRSPPRS</sequence>
<dbReference type="CDD" id="cd08432">
    <property type="entry name" value="PBP2_GcdR_TrpI_HvrB_AmpR_like"/>
    <property type="match status" value="1"/>
</dbReference>
<dbReference type="Pfam" id="PF03466">
    <property type="entry name" value="LysR_substrate"/>
    <property type="match status" value="1"/>
</dbReference>
<keyword evidence="7" id="KW-1185">Reference proteome</keyword>
<dbReference type="InterPro" id="IPR036390">
    <property type="entry name" value="WH_DNA-bd_sf"/>
</dbReference>
<evidence type="ECO:0000313" key="6">
    <source>
        <dbReference type="EMBL" id="MBR0651329.1"/>
    </source>
</evidence>
<keyword evidence="4" id="KW-0804">Transcription</keyword>
<dbReference type="PANTHER" id="PTHR30537:SF26">
    <property type="entry name" value="GLYCINE CLEAVAGE SYSTEM TRANSCRIPTIONAL ACTIVATOR"/>
    <property type="match status" value="1"/>
</dbReference>
<gene>
    <name evidence="6" type="ORF">GXW78_16775</name>
</gene>
<organism evidence="6 7">
    <name type="scientific">Neoroseomonas terrae</name>
    <dbReference type="NCBI Taxonomy" id="424799"/>
    <lineage>
        <taxon>Bacteria</taxon>
        <taxon>Pseudomonadati</taxon>
        <taxon>Pseudomonadota</taxon>
        <taxon>Alphaproteobacteria</taxon>
        <taxon>Acetobacterales</taxon>
        <taxon>Acetobacteraceae</taxon>
        <taxon>Neoroseomonas</taxon>
    </lineage>
</organism>
<dbReference type="Pfam" id="PF00126">
    <property type="entry name" value="HTH_1"/>
    <property type="match status" value="1"/>
</dbReference>
<evidence type="ECO:0000256" key="3">
    <source>
        <dbReference type="ARBA" id="ARBA00023125"/>
    </source>
</evidence>
<keyword evidence="3" id="KW-0238">DNA-binding</keyword>
<dbReference type="Gene3D" id="1.10.10.10">
    <property type="entry name" value="Winged helix-like DNA-binding domain superfamily/Winged helix DNA-binding domain"/>
    <property type="match status" value="1"/>
</dbReference>
<dbReference type="EMBL" id="JAAEDI010000017">
    <property type="protein sequence ID" value="MBR0651329.1"/>
    <property type="molecule type" value="Genomic_DNA"/>
</dbReference>
<dbReference type="InterPro" id="IPR058163">
    <property type="entry name" value="LysR-type_TF_proteobact-type"/>
</dbReference>
<feature type="domain" description="HTH lysR-type" evidence="5">
    <location>
        <begin position="10"/>
        <end position="67"/>
    </location>
</feature>
<evidence type="ECO:0000313" key="7">
    <source>
        <dbReference type="Proteomes" id="UP000698752"/>
    </source>
</evidence>
<comment type="similarity">
    <text evidence="1">Belongs to the LysR transcriptional regulatory family.</text>
</comment>
<name>A0ABS5EJZ1_9PROT</name>
<dbReference type="InterPro" id="IPR000847">
    <property type="entry name" value="LysR_HTH_N"/>
</dbReference>
<keyword evidence="2" id="KW-0805">Transcription regulation</keyword>
<dbReference type="Gene3D" id="3.40.190.10">
    <property type="entry name" value="Periplasmic binding protein-like II"/>
    <property type="match status" value="2"/>
</dbReference>
<dbReference type="SUPFAM" id="SSF53850">
    <property type="entry name" value="Periplasmic binding protein-like II"/>
    <property type="match status" value="1"/>
</dbReference>
<evidence type="ECO:0000256" key="1">
    <source>
        <dbReference type="ARBA" id="ARBA00009437"/>
    </source>
</evidence>
<dbReference type="PRINTS" id="PR00039">
    <property type="entry name" value="HTHLYSR"/>
</dbReference>
<evidence type="ECO:0000256" key="4">
    <source>
        <dbReference type="ARBA" id="ARBA00023163"/>
    </source>
</evidence>
<dbReference type="InterPro" id="IPR005119">
    <property type="entry name" value="LysR_subst-bd"/>
</dbReference>
<dbReference type="RefSeq" id="WP_211869991.1">
    <property type="nucleotide sequence ID" value="NZ_JAAEDI010000017.1"/>
</dbReference>
<evidence type="ECO:0000256" key="2">
    <source>
        <dbReference type="ARBA" id="ARBA00023015"/>
    </source>
</evidence>
<dbReference type="Proteomes" id="UP000698752">
    <property type="component" value="Unassembled WGS sequence"/>
</dbReference>
<reference evidence="7" key="1">
    <citation type="journal article" date="2021" name="Syst. Appl. Microbiol.">
        <title>Roseomonas hellenica sp. nov., isolated from roots of wild-growing Alkanna tinctoria.</title>
        <authorList>
            <person name="Rat A."/>
            <person name="Naranjo H.D."/>
            <person name="Lebbe L."/>
            <person name="Cnockaert M."/>
            <person name="Krigas N."/>
            <person name="Grigoriadou K."/>
            <person name="Maloupa E."/>
            <person name="Willems A."/>
        </authorList>
    </citation>
    <scope>NUCLEOTIDE SEQUENCE [LARGE SCALE GENOMIC DNA]</scope>
    <source>
        <strain evidence="7">LMG 31159</strain>
    </source>
</reference>
<dbReference type="SUPFAM" id="SSF46785">
    <property type="entry name" value="Winged helix' DNA-binding domain"/>
    <property type="match status" value="1"/>
</dbReference>
<protein>
    <submittedName>
        <fullName evidence="6">LysR family transcriptional regulator</fullName>
    </submittedName>
</protein>